<gene>
    <name evidence="4" type="ORF">ATO12_12075</name>
</gene>
<dbReference type="PANTHER" id="PTHR37299">
    <property type="entry name" value="TRANSCRIPTIONAL REGULATOR-RELATED"/>
    <property type="match status" value="1"/>
</dbReference>
<dbReference type="Proteomes" id="UP000023541">
    <property type="component" value="Unassembled WGS sequence"/>
</dbReference>
<organism evidence="4 5">
    <name type="scientific">Aquimarina atlantica</name>
    <dbReference type="NCBI Taxonomy" id="1317122"/>
    <lineage>
        <taxon>Bacteria</taxon>
        <taxon>Pseudomonadati</taxon>
        <taxon>Bacteroidota</taxon>
        <taxon>Flavobacteriia</taxon>
        <taxon>Flavobacteriales</taxon>
        <taxon>Flavobacteriaceae</taxon>
        <taxon>Aquimarina</taxon>
    </lineage>
</organism>
<dbReference type="GO" id="GO:0003677">
    <property type="term" value="F:DNA binding"/>
    <property type="evidence" value="ECO:0007669"/>
    <property type="project" value="InterPro"/>
</dbReference>
<dbReference type="Gene3D" id="3.40.50.2300">
    <property type="match status" value="1"/>
</dbReference>
<dbReference type="PROSITE" id="PS50110">
    <property type="entry name" value="RESPONSE_REGULATORY"/>
    <property type="match status" value="1"/>
</dbReference>
<keyword evidence="1" id="KW-0597">Phosphoprotein</keyword>
<evidence type="ECO:0000259" key="2">
    <source>
        <dbReference type="PROSITE" id="PS50110"/>
    </source>
</evidence>
<evidence type="ECO:0000256" key="1">
    <source>
        <dbReference type="PROSITE-ProRule" id="PRU00169"/>
    </source>
</evidence>
<dbReference type="SUPFAM" id="SSF52172">
    <property type="entry name" value="CheY-like"/>
    <property type="match status" value="1"/>
</dbReference>
<feature type="domain" description="Response regulatory" evidence="2">
    <location>
        <begin position="2"/>
        <end position="114"/>
    </location>
</feature>
<dbReference type="EMBL" id="AQRA01000003">
    <property type="protein sequence ID" value="EZH74500.1"/>
    <property type="molecule type" value="Genomic_DNA"/>
</dbReference>
<reference evidence="4 5" key="1">
    <citation type="submission" date="2014-04" db="EMBL/GenBank/DDBJ databases">
        <title>Aquimarina sp. 22II-S11-z7 Genome Sequencing.</title>
        <authorList>
            <person name="Lai Q."/>
        </authorList>
    </citation>
    <scope>NUCLEOTIDE SEQUENCE [LARGE SCALE GENOMIC DNA]</scope>
    <source>
        <strain evidence="4 5">22II-S11-z7</strain>
    </source>
</reference>
<feature type="domain" description="HTH LytTR-type" evidence="3">
    <location>
        <begin position="149"/>
        <end position="255"/>
    </location>
</feature>
<dbReference type="PANTHER" id="PTHR37299:SF1">
    <property type="entry name" value="STAGE 0 SPORULATION PROTEIN A HOMOLOG"/>
    <property type="match status" value="1"/>
</dbReference>
<sequence length="255" mass="29324">MHILILEDEIPAYEKLELYLSDYFESHLTLNWSRSVHEASVLLSKHRYDLILSDIQLLDGNAFDLFDQIPISSPVIFCTAYDTFLLDAFKTNGIAYILKPYSKEELSEALRKYETLIALPKNTASVDQNVFKELRELMTPEKKQFLKRFVIKKGNGIKLIDTNTISLIEAYGDFCKITDTHGNIHRATQKIGTLTDQLDPKVFFRINRSQMVNINHIKAMDSHSKNRLLIILDGVEQSVITSSSTTSAFRKWVQF</sequence>
<evidence type="ECO:0000313" key="4">
    <source>
        <dbReference type="EMBL" id="EZH74500.1"/>
    </source>
</evidence>
<dbReference type="Pfam" id="PF00072">
    <property type="entry name" value="Response_reg"/>
    <property type="match status" value="1"/>
</dbReference>
<dbReference type="RefSeq" id="WP_034240990.1">
    <property type="nucleotide sequence ID" value="NZ_AQRA01000003.1"/>
</dbReference>
<evidence type="ECO:0000313" key="5">
    <source>
        <dbReference type="Proteomes" id="UP000023541"/>
    </source>
</evidence>
<dbReference type="Pfam" id="PF04397">
    <property type="entry name" value="LytTR"/>
    <property type="match status" value="1"/>
</dbReference>
<dbReference type="InterPro" id="IPR001789">
    <property type="entry name" value="Sig_transdc_resp-reg_receiver"/>
</dbReference>
<dbReference type="SMART" id="SM00850">
    <property type="entry name" value="LytTR"/>
    <property type="match status" value="1"/>
</dbReference>
<accession>A0A023BWV2</accession>
<dbReference type="OrthoDB" id="2168082at2"/>
<dbReference type="InterPro" id="IPR011006">
    <property type="entry name" value="CheY-like_superfamily"/>
</dbReference>
<dbReference type="InterPro" id="IPR046947">
    <property type="entry name" value="LytR-like"/>
</dbReference>
<proteinExistence type="predicted"/>
<name>A0A023BWV2_9FLAO</name>
<dbReference type="PROSITE" id="PS50930">
    <property type="entry name" value="HTH_LYTTR"/>
    <property type="match status" value="1"/>
</dbReference>
<keyword evidence="5" id="KW-1185">Reference proteome</keyword>
<dbReference type="STRING" id="1317122.ATO12_12075"/>
<evidence type="ECO:0000259" key="3">
    <source>
        <dbReference type="PROSITE" id="PS50930"/>
    </source>
</evidence>
<feature type="modified residue" description="4-aspartylphosphate" evidence="1">
    <location>
        <position position="54"/>
    </location>
</feature>
<dbReference type="SMART" id="SM00448">
    <property type="entry name" value="REC"/>
    <property type="match status" value="1"/>
</dbReference>
<dbReference type="eggNOG" id="COG3279">
    <property type="taxonomic scope" value="Bacteria"/>
</dbReference>
<dbReference type="Gene3D" id="2.40.50.1020">
    <property type="entry name" value="LytTr DNA-binding domain"/>
    <property type="match status" value="1"/>
</dbReference>
<dbReference type="GO" id="GO:0000156">
    <property type="term" value="F:phosphorelay response regulator activity"/>
    <property type="evidence" value="ECO:0007669"/>
    <property type="project" value="InterPro"/>
</dbReference>
<dbReference type="InterPro" id="IPR007492">
    <property type="entry name" value="LytTR_DNA-bd_dom"/>
</dbReference>
<protein>
    <submittedName>
        <fullName evidence="4">Uncharacterized protein</fullName>
    </submittedName>
</protein>
<dbReference type="AlphaFoldDB" id="A0A023BWV2"/>
<comment type="caution">
    <text evidence="4">The sequence shown here is derived from an EMBL/GenBank/DDBJ whole genome shotgun (WGS) entry which is preliminary data.</text>
</comment>